<gene>
    <name evidence="3" type="ORF">AWH48_09305</name>
</gene>
<evidence type="ECO:0000256" key="1">
    <source>
        <dbReference type="ARBA" id="ARBA00023235"/>
    </source>
</evidence>
<dbReference type="EMBL" id="LQWZ01000033">
    <property type="protein sequence ID" value="OAH54769.1"/>
    <property type="molecule type" value="Genomic_DNA"/>
</dbReference>
<dbReference type="Gene3D" id="3.30.429.10">
    <property type="entry name" value="Macrophage Migration Inhibitory Factor"/>
    <property type="match status" value="1"/>
</dbReference>
<dbReference type="OrthoDB" id="9804765at2"/>
<dbReference type="InterPro" id="IPR014347">
    <property type="entry name" value="Tautomerase/MIF_sf"/>
</dbReference>
<reference evidence="3 4" key="1">
    <citation type="submission" date="2016-01" db="EMBL/GenBank/DDBJ databases">
        <title>Investigation of taxonomic status of Bacillus aminovorans.</title>
        <authorList>
            <person name="Verma A."/>
            <person name="Pal Y."/>
            <person name="Krishnamurthi S."/>
        </authorList>
    </citation>
    <scope>NUCLEOTIDE SEQUENCE [LARGE SCALE GENOMIC DNA]</scope>
    <source>
        <strain evidence="3 4">DSM 4337</strain>
    </source>
</reference>
<protein>
    <submittedName>
        <fullName evidence="3">4-oxalocrotonate tautomerase</fullName>
    </submittedName>
</protein>
<evidence type="ECO:0000313" key="3">
    <source>
        <dbReference type="EMBL" id="OAH54769.1"/>
    </source>
</evidence>
<accession>A0A177KN25</accession>
<feature type="domain" description="4-oxalocrotonate tautomerase-like" evidence="2">
    <location>
        <begin position="2"/>
        <end position="59"/>
    </location>
</feature>
<dbReference type="Proteomes" id="UP000077271">
    <property type="component" value="Unassembled WGS sequence"/>
</dbReference>
<dbReference type="Pfam" id="PF01361">
    <property type="entry name" value="Tautomerase"/>
    <property type="match status" value="1"/>
</dbReference>
<dbReference type="AlphaFoldDB" id="A0A177KN25"/>
<comment type="caution">
    <text evidence="3">The sequence shown here is derived from an EMBL/GenBank/DDBJ whole genome shotgun (WGS) entry which is preliminary data.</text>
</comment>
<evidence type="ECO:0000313" key="4">
    <source>
        <dbReference type="Proteomes" id="UP000077271"/>
    </source>
</evidence>
<dbReference type="GO" id="GO:0016853">
    <property type="term" value="F:isomerase activity"/>
    <property type="evidence" value="ECO:0007669"/>
    <property type="project" value="UniProtKB-KW"/>
</dbReference>
<organism evidence="3 4">
    <name type="scientific">Domibacillus aminovorans</name>
    <dbReference type="NCBI Taxonomy" id="29332"/>
    <lineage>
        <taxon>Bacteria</taxon>
        <taxon>Bacillati</taxon>
        <taxon>Bacillota</taxon>
        <taxon>Bacilli</taxon>
        <taxon>Bacillales</taxon>
        <taxon>Bacillaceae</taxon>
        <taxon>Domibacillus</taxon>
    </lineage>
</organism>
<proteinExistence type="predicted"/>
<evidence type="ECO:0000259" key="2">
    <source>
        <dbReference type="Pfam" id="PF01361"/>
    </source>
</evidence>
<keyword evidence="1" id="KW-0413">Isomerase</keyword>
<sequence>MPIIHITMLEGREDETIKQCMRDVARTVQKSLDIPLESIRIVVEEVPKNRFAVGGTLKSEV</sequence>
<dbReference type="InterPro" id="IPR004370">
    <property type="entry name" value="4-OT-like_dom"/>
</dbReference>
<dbReference type="SUPFAM" id="SSF55331">
    <property type="entry name" value="Tautomerase/MIF"/>
    <property type="match status" value="1"/>
</dbReference>
<name>A0A177KN25_9BACI</name>
<dbReference type="NCBIfam" id="NF002571">
    <property type="entry name" value="PRK02220.1"/>
    <property type="match status" value="1"/>
</dbReference>